<dbReference type="Proteomes" id="UP000198878">
    <property type="component" value="Unassembled WGS sequence"/>
</dbReference>
<keyword evidence="2" id="KW-1185">Reference proteome</keyword>
<dbReference type="EMBL" id="FNUJ01000002">
    <property type="protein sequence ID" value="SEF24166.1"/>
    <property type="molecule type" value="Genomic_DNA"/>
</dbReference>
<evidence type="ECO:0000313" key="2">
    <source>
        <dbReference type="Proteomes" id="UP000198878"/>
    </source>
</evidence>
<dbReference type="STRING" id="218821.SAMN05421837_102595"/>
<proteinExistence type="predicted"/>
<organism evidence="1 2">
    <name type="scientific">Amycolatopsis pretoriensis</name>
    <dbReference type="NCBI Taxonomy" id="218821"/>
    <lineage>
        <taxon>Bacteria</taxon>
        <taxon>Bacillati</taxon>
        <taxon>Actinomycetota</taxon>
        <taxon>Actinomycetes</taxon>
        <taxon>Pseudonocardiales</taxon>
        <taxon>Pseudonocardiaceae</taxon>
        <taxon>Amycolatopsis</taxon>
    </lineage>
</organism>
<dbReference type="RefSeq" id="WP_143050934.1">
    <property type="nucleotide sequence ID" value="NZ_FNUJ01000002.1"/>
</dbReference>
<sequence>MVPFSITAGWERRGTPRAYNEDDVALWSEEMRALFRFVAEYEGPLTLHFGDLVIRLDLDDLPYPYPHLDEVFTALGVEGGEADLYFAAQGTELRLALRRTGDTVTVRFHPGHTAPAEFAPLAGRVETVDLGSFISAWNDLRVRVRAAAKR</sequence>
<reference evidence="2" key="1">
    <citation type="submission" date="2016-10" db="EMBL/GenBank/DDBJ databases">
        <authorList>
            <person name="Varghese N."/>
            <person name="Submissions S."/>
        </authorList>
    </citation>
    <scope>NUCLEOTIDE SEQUENCE [LARGE SCALE GENOMIC DNA]</scope>
    <source>
        <strain evidence="2">DSM 44654</strain>
    </source>
</reference>
<protein>
    <submittedName>
        <fullName evidence="1">Uncharacterized protein</fullName>
    </submittedName>
</protein>
<evidence type="ECO:0000313" key="1">
    <source>
        <dbReference type="EMBL" id="SEF24166.1"/>
    </source>
</evidence>
<name>A0A1H5QDM2_9PSEU</name>
<gene>
    <name evidence="1" type="ORF">SAMN05421837_102595</name>
</gene>
<accession>A0A1H5QDM2</accession>
<dbReference type="AlphaFoldDB" id="A0A1H5QDM2"/>